<dbReference type="AlphaFoldDB" id="A0AAJ2U434"/>
<dbReference type="InterPro" id="IPR020825">
    <property type="entry name" value="Phe-tRNA_synthase-like_B3/B4"/>
</dbReference>
<dbReference type="RefSeq" id="WP_323467416.1">
    <property type="nucleotide sequence ID" value="NZ_CP144224.1"/>
</dbReference>
<keyword evidence="2" id="KW-0436">Ligase</keyword>
<evidence type="ECO:0000313" key="2">
    <source>
        <dbReference type="EMBL" id="MDV2886801.1"/>
    </source>
</evidence>
<organism evidence="2 3">
    <name type="scientific">Alkalihalophilus pseudofirmus</name>
    <name type="common">Bacillus pseudofirmus</name>
    <dbReference type="NCBI Taxonomy" id="79885"/>
    <lineage>
        <taxon>Bacteria</taxon>
        <taxon>Bacillati</taxon>
        <taxon>Bacillota</taxon>
        <taxon>Bacilli</taxon>
        <taxon>Bacillales</taxon>
        <taxon>Bacillaceae</taxon>
        <taxon>Alkalihalophilus</taxon>
    </lineage>
</organism>
<dbReference type="GO" id="GO:0003723">
    <property type="term" value="F:RNA binding"/>
    <property type="evidence" value="ECO:0007669"/>
    <property type="project" value="InterPro"/>
</dbReference>
<evidence type="ECO:0000313" key="3">
    <source>
        <dbReference type="Proteomes" id="UP001285636"/>
    </source>
</evidence>
<dbReference type="PANTHER" id="PTHR39209:SF2">
    <property type="entry name" value="CYTOPLASMIC PROTEIN"/>
    <property type="match status" value="1"/>
</dbReference>
<dbReference type="Proteomes" id="UP001285636">
    <property type="component" value="Unassembled WGS sequence"/>
</dbReference>
<name>A0AAJ2U434_ALKPS</name>
<dbReference type="EMBL" id="JAWJAY010000005">
    <property type="protein sequence ID" value="MDV2886801.1"/>
    <property type="molecule type" value="Genomic_DNA"/>
</dbReference>
<reference evidence="2" key="1">
    <citation type="submission" date="2023-10" db="EMBL/GenBank/DDBJ databases">
        <title>Screening of Alkalihalophilus pseudofirmusBZ-TG-HK211 and Its Alleviation of Salt Stress on Rapeseed Growth.</title>
        <authorList>
            <person name="Zhao B."/>
            <person name="Guo T."/>
        </authorList>
    </citation>
    <scope>NUCLEOTIDE SEQUENCE</scope>
    <source>
        <strain evidence="2">BZ-TG-HK211</strain>
    </source>
</reference>
<sequence>MSAIQIDKSISSLIPQFKLGYISYHSIVISDSPQMLKGRLQFFQETLQMDLEEKPLTAFSGVSEWRDVFKICKIDPSKYRPSHEALMRRIKKGNFLPTVQSAVDLNTFFSLQYMIPFGIYDASALKGDLSVRLGEAGEGYDGVNGRFNDMSGKIITADEHGPFGSPIVDSRRTSVSTSTTDAIQLIYLKPSMEVEEAEKLVSAAASMFNQIHGGELLQTSVINL</sequence>
<proteinExistence type="predicted"/>
<dbReference type="Pfam" id="PF03483">
    <property type="entry name" value="B3_4"/>
    <property type="match status" value="1"/>
</dbReference>
<feature type="domain" description="B3/B4 tRNA-binding" evidence="1">
    <location>
        <begin position="63"/>
        <end position="213"/>
    </location>
</feature>
<dbReference type="PANTHER" id="PTHR39209">
    <property type="match status" value="1"/>
</dbReference>
<dbReference type="SMART" id="SM00873">
    <property type="entry name" value="B3_4"/>
    <property type="match status" value="1"/>
</dbReference>
<dbReference type="GO" id="GO:0004826">
    <property type="term" value="F:phenylalanine-tRNA ligase activity"/>
    <property type="evidence" value="ECO:0007669"/>
    <property type="project" value="InterPro"/>
</dbReference>
<accession>A0AAJ2U434</accession>
<dbReference type="InterPro" id="IPR005146">
    <property type="entry name" value="B3/B4_tRNA-bd"/>
</dbReference>
<gene>
    <name evidence="2" type="ORF">RYX45_16535</name>
</gene>
<comment type="caution">
    <text evidence="2">The sequence shown here is derived from an EMBL/GenBank/DDBJ whole genome shotgun (WGS) entry which is preliminary data.</text>
</comment>
<evidence type="ECO:0000259" key="1">
    <source>
        <dbReference type="SMART" id="SM00873"/>
    </source>
</evidence>
<dbReference type="Gene3D" id="3.50.40.10">
    <property type="entry name" value="Phenylalanyl-trna Synthetase, Chain B, domain 3"/>
    <property type="match status" value="1"/>
</dbReference>
<dbReference type="SUPFAM" id="SSF56037">
    <property type="entry name" value="PheT/TilS domain"/>
    <property type="match status" value="1"/>
</dbReference>
<protein>
    <submittedName>
        <fullName evidence="2">Phenylalanine--tRNA ligase beta subunit-related protein</fullName>
    </submittedName>
</protein>